<dbReference type="SUPFAM" id="SSF69065">
    <property type="entry name" value="RNase III domain-like"/>
    <property type="match status" value="2"/>
</dbReference>
<name>T0MJR3_9MICR</name>
<feature type="domain" description="RNase III" evidence="2">
    <location>
        <begin position="221"/>
        <end position="350"/>
    </location>
</feature>
<sequence length="374" mass="43828">MFNPITKIFYEYGNDTDIKLSDSITNEMYKVLIKTKRNNNTIKDDDQIFNEVKENKSENLTMMDYFNKLYGVEIENITSGKNIIIECVLYSHKNKIRKPEIHSGEIILGVEKIFLNNNQYYFVVEHSKKKIKNEEDDDDFGKKVYADIIESLIGVHYIEYGFEKAWKFIKDIGIVNSILQTKQSFVNNTPNENLIDLNNISYIKKNYFLCDYEGILPLKSINLIEDIINYKFKNKGYIEKAMIHPSFDNNIFGSERFQKLELIGDCFYDLKVSDYIYKKYTDADPYELHTHRKRLVNNYTFAMILFKTGLVNLAKTGLNETSRDIQNNKLSKCYSDIFESLAGAVVIDSDFSFESSNAFFDRMLTYMKENSRDC</sequence>
<organism evidence="3 4">
    <name type="scientific">Vairimorpha apis BRL 01</name>
    <dbReference type="NCBI Taxonomy" id="1037528"/>
    <lineage>
        <taxon>Eukaryota</taxon>
        <taxon>Fungi</taxon>
        <taxon>Fungi incertae sedis</taxon>
        <taxon>Microsporidia</taxon>
        <taxon>Nosematidae</taxon>
        <taxon>Vairimorpha</taxon>
    </lineage>
</organism>
<dbReference type="InterPro" id="IPR000999">
    <property type="entry name" value="RNase_III_dom"/>
</dbReference>
<evidence type="ECO:0000256" key="1">
    <source>
        <dbReference type="ARBA" id="ARBA00022801"/>
    </source>
</evidence>
<dbReference type="EMBL" id="KE647165">
    <property type="protein sequence ID" value="EQB61195.1"/>
    <property type="molecule type" value="Genomic_DNA"/>
</dbReference>
<dbReference type="PANTHER" id="PTHR14950:SF37">
    <property type="entry name" value="ENDORIBONUCLEASE DICER"/>
    <property type="match status" value="1"/>
</dbReference>
<dbReference type="Proteomes" id="UP000053780">
    <property type="component" value="Unassembled WGS sequence"/>
</dbReference>
<protein>
    <submittedName>
        <fullName evidence="3">Shoot organization1</fullName>
    </submittedName>
</protein>
<dbReference type="InterPro" id="IPR036389">
    <property type="entry name" value="RNase_III_sf"/>
</dbReference>
<dbReference type="HOGENOM" id="CLU_739860_0_0_1"/>
<dbReference type="GO" id="GO:0004525">
    <property type="term" value="F:ribonuclease III activity"/>
    <property type="evidence" value="ECO:0007669"/>
    <property type="project" value="InterPro"/>
</dbReference>
<dbReference type="PROSITE" id="PS50142">
    <property type="entry name" value="RNASE_3_2"/>
    <property type="match status" value="1"/>
</dbReference>
<dbReference type="AlphaFoldDB" id="T0MJR3"/>
<dbReference type="Gene3D" id="1.10.1520.10">
    <property type="entry name" value="Ribonuclease III domain"/>
    <property type="match status" value="2"/>
</dbReference>
<dbReference type="CDD" id="cd00593">
    <property type="entry name" value="RIBOc"/>
    <property type="match status" value="1"/>
</dbReference>
<dbReference type="SMART" id="SM00535">
    <property type="entry name" value="RIBOc"/>
    <property type="match status" value="1"/>
</dbReference>
<keyword evidence="4" id="KW-1185">Reference proteome</keyword>
<evidence type="ECO:0000313" key="4">
    <source>
        <dbReference type="Proteomes" id="UP000053780"/>
    </source>
</evidence>
<dbReference type="GO" id="GO:0006396">
    <property type="term" value="P:RNA processing"/>
    <property type="evidence" value="ECO:0007669"/>
    <property type="project" value="InterPro"/>
</dbReference>
<evidence type="ECO:0000259" key="2">
    <source>
        <dbReference type="PROSITE" id="PS50142"/>
    </source>
</evidence>
<accession>T0MJR3</accession>
<evidence type="ECO:0000313" key="3">
    <source>
        <dbReference type="EMBL" id="EQB61195.1"/>
    </source>
</evidence>
<reference evidence="3 4" key="1">
    <citation type="journal article" date="2013" name="BMC Genomics">
        <title>Genome sequencing and comparative genomics of honey bee microsporidia, Nosema apis reveal novel insights into host-parasite interactions.</title>
        <authorList>
            <person name="Chen Yp."/>
            <person name="Pettis J.S."/>
            <person name="Zhao Y."/>
            <person name="Liu X."/>
            <person name="Tallon L.J."/>
            <person name="Sadzewicz L.D."/>
            <person name="Li R."/>
            <person name="Zheng H."/>
            <person name="Huang S."/>
            <person name="Zhang X."/>
            <person name="Hamilton M.C."/>
            <person name="Pernal S.F."/>
            <person name="Melathopoulos A.P."/>
            <person name="Yan X."/>
            <person name="Evans J.D."/>
        </authorList>
    </citation>
    <scope>NUCLEOTIDE SEQUENCE [LARGE SCALE GENOMIC DNA]</scope>
    <source>
        <strain evidence="3 4">BRL 01</strain>
    </source>
</reference>
<proteinExistence type="predicted"/>
<dbReference type="PANTHER" id="PTHR14950">
    <property type="entry name" value="DICER-RELATED"/>
    <property type="match status" value="1"/>
</dbReference>
<gene>
    <name evidence="3" type="ORF">NAPIS_ORF01230</name>
</gene>
<dbReference type="VEuPathDB" id="MicrosporidiaDB:NAPIS_ORF01230"/>
<keyword evidence="1" id="KW-0378">Hydrolase</keyword>
<dbReference type="Pfam" id="PF00636">
    <property type="entry name" value="Ribonuclease_3"/>
    <property type="match status" value="1"/>
</dbReference>
<dbReference type="OrthoDB" id="416741at2759"/>